<evidence type="ECO:0000259" key="1">
    <source>
        <dbReference type="Pfam" id="PF12392"/>
    </source>
</evidence>
<dbReference type="SUPFAM" id="SSF51395">
    <property type="entry name" value="FMN-linked oxidoreductases"/>
    <property type="match status" value="1"/>
</dbReference>
<name>A0A6M8J2A8_9ACTN</name>
<dbReference type="InterPro" id="IPR001539">
    <property type="entry name" value="Peptidase_U32"/>
</dbReference>
<reference evidence="3" key="1">
    <citation type="submission" date="2020-05" db="EMBL/GenBank/DDBJ databases">
        <title>Novel species in genus Nocardioides.</title>
        <authorList>
            <person name="Zhang G."/>
        </authorList>
    </citation>
    <scope>NUCLEOTIDE SEQUENCE [LARGE SCALE GENOMIC DNA]</scope>
    <source>
        <strain evidence="3">zg-1050</strain>
    </source>
</reference>
<organism evidence="2 3">
    <name type="scientific">Berryella wangjianweii</name>
    <dbReference type="NCBI Taxonomy" id="2734634"/>
    <lineage>
        <taxon>Bacteria</taxon>
        <taxon>Bacillati</taxon>
        <taxon>Actinomycetota</taxon>
        <taxon>Coriobacteriia</taxon>
        <taxon>Eggerthellales</taxon>
        <taxon>Eggerthellaceae</taxon>
        <taxon>Berryella</taxon>
    </lineage>
</organism>
<dbReference type="PANTHER" id="PTHR30217">
    <property type="entry name" value="PEPTIDASE U32 FAMILY"/>
    <property type="match status" value="1"/>
</dbReference>
<proteinExistence type="predicted"/>
<keyword evidence="3" id="KW-1185">Reference proteome</keyword>
<gene>
    <name evidence="2" type="ORF">HLV38_06030</name>
</gene>
<dbReference type="KEGG" id="bwa:HLV38_06030"/>
<accession>A0A6M8J2A8</accession>
<dbReference type="Pfam" id="PF01136">
    <property type="entry name" value="Peptidase_U32"/>
    <property type="match status" value="2"/>
</dbReference>
<protein>
    <submittedName>
        <fullName evidence="2">U32 family peptidase</fullName>
    </submittedName>
</protein>
<dbReference type="EMBL" id="CP053716">
    <property type="protein sequence ID" value="QKF07717.1"/>
    <property type="molecule type" value="Genomic_DNA"/>
</dbReference>
<sequence length="859" mass="92563">MTEHHSSEKRRRVELLAPAGSMERLHAAVEAGADAVYLGLDDFNARRNADNFTIEALSEACDYAHLRGVAVYVTLNIEILPSEIGRAVDLAKRASQAGADAFIVQDLGLAARIREEVPQAELHISTQMNIHSVAGIQAAARLGASRVTLARELSFAQIKLLSAAAAQRGMVVETFAHGALCVCYSGQCLMSSLIGGRSANRGLCAQACRLPYELQSSDRASSLPAPGEHLLSPRDLCTAQIMPEMVASGTSSLKIEGRMKSATYVYAVVSVYRQILDRALAGEDVRPTEAQMNVLSEVFSRGFTAAYLTGERGNDLMSYGRPNNRGAFVGRVAGIEGGVVRIDSERTLHAGDVIEFWTKRGHFAHTLAEGSIGADGVVRVSPDQKVGKGDRVFRVRNAETAYEDDSLEPRLAVRGSVALRLGRPARVEFHLVPNQRAFERLAQVSPVLDMGSDELAAFASPAGLRGVAVGPTVEPARTRPLCRQDVRDHIDRLGQTPFAIEHMDIQLDEGVGMGFSLLHRLRSEALDSLRAQVLDLYAGNHRMLMQAVDALCPASGEVSVPLSQPRRRSRVDEPLVVAWATNPSCARAAKRAGAQLVYIPALNYKRGEAALAGVRCDDVEQAGYPKQKAMAFPAVDHDPVEGTREHALGIDVWGCAREGKTVLADGVGSLMRAQELGMSVEVGPHVPLTNIASLNLAQDWGIQRVWLSPDLTLGQIADVAEGSSVPLGITVAGYTELMITEHCLLMSQGPCDQRCGSCRRRSVEHHLGDRKGFSFPVVTDALGRSHLYNGVELDIAFAIPDLLQIGVGAFMVDTTLLSKDEAHAAVSRVVRAVRMARETGTAIEKKRGATTGHLFRGVT</sequence>
<feature type="domain" description="Peptidase U32 collagenase" evidence="1">
    <location>
        <begin position="398"/>
        <end position="533"/>
    </location>
</feature>
<dbReference type="Pfam" id="PF12392">
    <property type="entry name" value="DUF3656"/>
    <property type="match status" value="1"/>
</dbReference>
<evidence type="ECO:0000313" key="2">
    <source>
        <dbReference type="EMBL" id="QKF07717.1"/>
    </source>
</evidence>
<dbReference type="AlphaFoldDB" id="A0A6M8J2A8"/>
<dbReference type="InterPro" id="IPR051454">
    <property type="entry name" value="RNA/ubiquinone_mod_enzymes"/>
</dbReference>
<dbReference type="PANTHER" id="PTHR30217:SF10">
    <property type="entry name" value="23S RRNA 5-HYDROXYCYTIDINE C2501 SYNTHASE"/>
    <property type="match status" value="1"/>
</dbReference>
<dbReference type="InterPro" id="IPR020988">
    <property type="entry name" value="Pept_U32_collagenase"/>
</dbReference>
<dbReference type="PROSITE" id="PS01276">
    <property type="entry name" value="PEPTIDASE_U32"/>
    <property type="match status" value="1"/>
</dbReference>
<dbReference type="Proteomes" id="UP000503297">
    <property type="component" value="Chromosome"/>
</dbReference>
<evidence type="ECO:0000313" key="3">
    <source>
        <dbReference type="Proteomes" id="UP000503297"/>
    </source>
</evidence>